<gene>
    <name evidence="3" type="primary">LOC116662834</name>
</gene>
<feature type="region of interest" description="Disordered" evidence="1">
    <location>
        <begin position="1"/>
        <end position="166"/>
    </location>
</feature>
<sequence length="296" mass="32668">MRLQEVEPWPARPEGAGGAEVKRASQLRTTKSACAQRKRQTLSETTSTGQNLWSQEHKKRSWNHLQGPPQREGVASRRLHPKRHWPQSGAGPGSPKSPQNRRGSAQRPRSREKSPRRLQWAATRKVAQEGNKRFRLRLHSKTPGSPASKRGITLLPRKPGDSKGKDVRLSAVVRGWEAVLLTVTDSWLGAQGQGVSSGAFCSRIKVADWQLQSLQNLPETTELDQGAAWWTGAQSNPRTGGLTGERLQAEPAQQDSDLTGRRWLAQSSRPLLAILSLAPRPPGGQTPGCWSLQRRA</sequence>
<dbReference type="KEGG" id="cfr:116662834"/>
<dbReference type="RefSeq" id="XP_032333251.1">
    <property type="nucleotide sequence ID" value="XM_032477360.1"/>
</dbReference>
<reference evidence="3" key="1">
    <citation type="submission" date="2025-08" db="UniProtKB">
        <authorList>
            <consortium name="RefSeq"/>
        </authorList>
    </citation>
    <scope>IDENTIFICATION</scope>
    <source>
        <tissue evidence="3">Ear skin</tissue>
    </source>
</reference>
<dbReference type="Proteomes" id="UP000694856">
    <property type="component" value="Chromosome 3"/>
</dbReference>
<feature type="compositionally biased region" description="Polar residues" evidence="1">
    <location>
        <begin position="42"/>
        <end position="54"/>
    </location>
</feature>
<protein>
    <submittedName>
        <fullName evidence="3">Uncharacterized protein LOC116662834</fullName>
    </submittedName>
</protein>
<organism evidence="2 3">
    <name type="scientific">Camelus ferus</name>
    <name type="common">Wild bactrian camel</name>
    <name type="synonym">Camelus bactrianus ferus</name>
    <dbReference type="NCBI Taxonomy" id="419612"/>
    <lineage>
        <taxon>Eukaryota</taxon>
        <taxon>Metazoa</taxon>
        <taxon>Chordata</taxon>
        <taxon>Craniata</taxon>
        <taxon>Vertebrata</taxon>
        <taxon>Euteleostomi</taxon>
        <taxon>Mammalia</taxon>
        <taxon>Eutheria</taxon>
        <taxon>Laurasiatheria</taxon>
        <taxon>Artiodactyla</taxon>
        <taxon>Tylopoda</taxon>
        <taxon>Camelidae</taxon>
        <taxon>Camelus</taxon>
    </lineage>
</organism>
<feature type="region of interest" description="Disordered" evidence="1">
    <location>
        <begin position="275"/>
        <end position="296"/>
    </location>
</feature>
<feature type="region of interest" description="Disordered" evidence="1">
    <location>
        <begin position="233"/>
        <end position="259"/>
    </location>
</feature>
<evidence type="ECO:0000256" key="1">
    <source>
        <dbReference type="SAM" id="MobiDB-lite"/>
    </source>
</evidence>
<evidence type="ECO:0000313" key="3">
    <source>
        <dbReference type="RefSeq" id="XP_032333251.1"/>
    </source>
</evidence>
<proteinExistence type="predicted"/>
<name>A0A8B8ST04_CAMFR</name>
<evidence type="ECO:0000313" key="2">
    <source>
        <dbReference type="Proteomes" id="UP000694856"/>
    </source>
</evidence>
<keyword evidence="2" id="KW-1185">Reference proteome</keyword>
<dbReference type="GeneID" id="116662834"/>
<dbReference type="AlphaFoldDB" id="A0A8B8ST04"/>
<accession>A0A8B8ST04</accession>